<reference evidence="2" key="1">
    <citation type="submission" date="2022-03" db="EMBL/GenBank/DDBJ databases">
        <title>Draft genome sequence of Aduncisulcus paluster, a free-living microaerophilic Fornicata.</title>
        <authorList>
            <person name="Yuyama I."/>
            <person name="Kume K."/>
            <person name="Tamura T."/>
            <person name="Inagaki Y."/>
            <person name="Hashimoto T."/>
        </authorList>
    </citation>
    <scope>NUCLEOTIDE SEQUENCE</scope>
    <source>
        <strain evidence="2">NY0171</strain>
    </source>
</reference>
<comment type="caution">
    <text evidence="2">The sequence shown here is derived from an EMBL/GenBank/DDBJ whole genome shotgun (WGS) entry which is preliminary data.</text>
</comment>
<dbReference type="InterPro" id="IPR018982">
    <property type="entry name" value="RQC_domain"/>
</dbReference>
<keyword evidence="2" id="KW-0547">Nucleotide-binding</keyword>
<dbReference type="Pfam" id="PF09382">
    <property type="entry name" value="RQC"/>
    <property type="match status" value="1"/>
</dbReference>
<keyword evidence="2" id="KW-0347">Helicase</keyword>
<feature type="non-terminal residue" evidence="2">
    <location>
        <position position="47"/>
    </location>
</feature>
<accession>A0ABQ5KT71</accession>
<evidence type="ECO:0000313" key="3">
    <source>
        <dbReference type="Proteomes" id="UP001057375"/>
    </source>
</evidence>
<keyword evidence="2" id="KW-0067">ATP-binding</keyword>
<gene>
    <name evidence="2" type="ORF">ADUPG1_003029</name>
</gene>
<sequence length="47" mass="5299">MKDKSPGEIREIIMTLLAGGYIRMTTDQFPVMKLMEASRAVLKGQQD</sequence>
<dbReference type="Proteomes" id="UP001057375">
    <property type="component" value="Unassembled WGS sequence"/>
</dbReference>
<dbReference type="GO" id="GO:0004386">
    <property type="term" value="F:helicase activity"/>
    <property type="evidence" value="ECO:0007669"/>
    <property type="project" value="UniProtKB-KW"/>
</dbReference>
<keyword evidence="2" id="KW-0378">Hydrolase</keyword>
<keyword evidence="3" id="KW-1185">Reference proteome</keyword>
<organism evidence="2 3">
    <name type="scientific">Aduncisulcus paluster</name>
    <dbReference type="NCBI Taxonomy" id="2918883"/>
    <lineage>
        <taxon>Eukaryota</taxon>
        <taxon>Metamonada</taxon>
        <taxon>Carpediemonas-like organisms</taxon>
        <taxon>Aduncisulcus</taxon>
    </lineage>
</organism>
<dbReference type="InterPro" id="IPR036390">
    <property type="entry name" value="WH_DNA-bd_sf"/>
</dbReference>
<dbReference type="EMBL" id="BQXS01003870">
    <property type="protein sequence ID" value="GKT35662.1"/>
    <property type="molecule type" value="Genomic_DNA"/>
</dbReference>
<proteinExistence type="predicted"/>
<evidence type="ECO:0000259" key="1">
    <source>
        <dbReference type="Pfam" id="PF09382"/>
    </source>
</evidence>
<dbReference type="SUPFAM" id="SSF46785">
    <property type="entry name" value="Winged helix' DNA-binding domain"/>
    <property type="match status" value="1"/>
</dbReference>
<protein>
    <submittedName>
        <fullName evidence="2">DNA helicase RecQ</fullName>
    </submittedName>
</protein>
<feature type="domain" description="RQC" evidence="1">
    <location>
        <begin position="1"/>
        <end position="46"/>
    </location>
</feature>
<name>A0ABQ5KT71_9EUKA</name>
<evidence type="ECO:0000313" key="2">
    <source>
        <dbReference type="EMBL" id="GKT35662.1"/>
    </source>
</evidence>